<evidence type="ECO:0000256" key="4">
    <source>
        <dbReference type="ARBA" id="ARBA00022723"/>
    </source>
</evidence>
<name>A0ABR4EBU3_9PEZI</name>
<dbReference type="PANTHER" id="PTHR10978">
    <property type="entry name" value="SUCCINATE DEHYDROGENASE CYTOCHROME B560 SUBUNIT"/>
    <property type="match status" value="1"/>
</dbReference>
<dbReference type="CDD" id="cd03499">
    <property type="entry name" value="SQR_TypeC_SdhC"/>
    <property type="match status" value="1"/>
</dbReference>
<dbReference type="InterPro" id="IPR000701">
    <property type="entry name" value="SuccDH_FuR_B_TM-su"/>
</dbReference>
<organism evidence="9 10">
    <name type="scientific">Diaporthe vaccinii</name>
    <dbReference type="NCBI Taxonomy" id="105482"/>
    <lineage>
        <taxon>Eukaryota</taxon>
        <taxon>Fungi</taxon>
        <taxon>Dikarya</taxon>
        <taxon>Ascomycota</taxon>
        <taxon>Pezizomycotina</taxon>
        <taxon>Sordariomycetes</taxon>
        <taxon>Sordariomycetidae</taxon>
        <taxon>Diaporthales</taxon>
        <taxon>Diaporthaceae</taxon>
        <taxon>Diaporthe</taxon>
        <taxon>Diaporthe eres species complex</taxon>
    </lineage>
</organism>
<dbReference type="InterPro" id="IPR034804">
    <property type="entry name" value="SQR/QFR_C/D"/>
</dbReference>
<gene>
    <name evidence="9" type="ORF">FJTKL_13059</name>
</gene>
<keyword evidence="2" id="KW-0349">Heme</keyword>
<keyword evidence="5 8" id="KW-1133">Transmembrane helix</keyword>
<proteinExistence type="predicted"/>
<keyword evidence="7 8" id="KW-0472">Membrane</keyword>
<evidence type="ECO:0000313" key="10">
    <source>
        <dbReference type="Proteomes" id="UP001600888"/>
    </source>
</evidence>
<dbReference type="InterPro" id="IPR014314">
    <property type="entry name" value="Succ_DH_cytb556"/>
</dbReference>
<evidence type="ECO:0000256" key="3">
    <source>
        <dbReference type="ARBA" id="ARBA00022692"/>
    </source>
</evidence>
<dbReference type="SUPFAM" id="SSF81343">
    <property type="entry name" value="Fumarate reductase respiratory complex transmembrane subunits"/>
    <property type="match status" value="1"/>
</dbReference>
<dbReference type="Proteomes" id="UP001600888">
    <property type="component" value="Unassembled WGS sequence"/>
</dbReference>
<evidence type="ECO:0000256" key="8">
    <source>
        <dbReference type="SAM" id="Phobius"/>
    </source>
</evidence>
<keyword evidence="10" id="KW-1185">Reference proteome</keyword>
<evidence type="ECO:0000256" key="6">
    <source>
        <dbReference type="ARBA" id="ARBA00023004"/>
    </source>
</evidence>
<accession>A0ABR4EBU3</accession>
<evidence type="ECO:0000256" key="5">
    <source>
        <dbReference type="ARBA" id="ARBA00022989"/>
    </source>
</evidence>
<reference evidence="9 10" key="1">
    <citation type="submission" date="2024-03" db="EMBL/GenBank/DDBJ databases">
        <title>A high-quality draft genome sequence of Diaporthe vaccinii, a causative agent of upright dieback and viscid rot disease in cranberry plants.</title>
        <authorList>
            <person name="Sarrasin M."/>
            <person name="Lang B.F."/>
            <person name="Burger G."/>
        </authorList>
    </citation>
    <scope>NUCLEOTIDE SEQUENCE [LARGE SCALE GENOMIC DNA]</scope>
    <source>
        <strain evidence="9 10">IS7</strain>
    </source>
</reference>
<sequence>MHTSSNQEQCSERRASIHPVVDILRNNYQSTLRCWSPTDHCPLTIPKSSHLTTCGRHPHTQPAMIISRAGLTAVRRAAKPSTFFTATALTTPHQVRSAATQSLTPADGQSILAKQRLQRPVSPHLEIYDKNQTFFGSSIWQRFTGMFFTGSLYAYSVGYLVAPLAGWHLESASVAAAFATLPFAVKGGVKVALAWPFVFHGINGVKHLVHDSTAKGFRKATIKQNEYLIWGTSTVVALGIAFLL</sequence>
<evidence type="ECO:0000256" key="7">
    <source>
        <dbReference type="ARBA" id="ARBA00023136"/>
    </source>
</evidence>
<comment type="caution">
    <text evidence="9">The sequence shown here is derived from an EMBL/GenBank/DDBJ whole genome shotgun (WGS) entry which is preliminary data.</text>
</comment>
<comment type="subcellular location">
    <subcellularLocation>
        <location evidence="1">Membrane</location>
    </subcellularLocation>
</comment>
<keyword evidence="6" id="KW-0408">Iron</keyword>
<protein>
    <recommendedName>
        <fullName evidence="11">Succinate dehydrogenase cytochrome b subunit</fullName>
    </recommendedName>
</protein>
<evidence type="ECO:0000256" key="2">
    <source>
        <dbReference type="ARBA" id="ARBA00022617"/>
    </source>
</evidence>
<evidence type="ECO:0008006" key="11">
    <source>
        <dbReference type="Google" id="ProtNLM"/>
    </source>
</evidence>
<keyword evidence="4" id="KW-0479">Metal-binding</keyword>
<dbReference type="Pfam" id="PF01127">
    <property type="entry name" value="Sdh_cyt"/>
    <property type="match status" value="1"/>
</dbReference>
<dbReference type="Gene3D" id="1.20.1300.10">
    <property type="entry name" value="Fumarate reductase/succinate dehydrogenase, transmembrane subunit"/>
    <property type="match status" value="1"/>
</dbReference>
<feature type="transmembrane region" description="Helical" evidence="8">
    <location>
        <begin position="227"/>
        <end position="243"/>
    </location>
</feature>
<dbReference type="EMBL" id="JBAWTH010000071">
    <property type="protein sequence ID" value="KAL2279908.1"/>
    <property type="molecule type" value="Genomic_DNA"/>
</dbReference>
<dbReference type="PANTHER" id="PTHR10978:SF5">
    <property type="entry name" value="SUCCINATE DEHYDROGENASE CYTOCHROME B560 SUBUNIT, MITOCHONDRIAL"/>
    <property type="match status" value="1"/>
</dbReference>
<evidence type="ECO:0000313" key="9">
    <source>
        <dbReference type="EMBL" id="KAL2279908.1"/>
    </source>
</evidence>
<evidence type="ECO:0000256" key="1">
    <source>
        <dbReference type="ARBA" id="ARBA00004370"/>
    </source>
</evidence>
<keyword evidence="3 8" id="KW-0812">Transmembrane</keyword>